<dbReference type="GO" id="GO:0003964">
    <property type="term" value="F:RNA-directed DNA polymerase activity"/>
    <property type="evidence" value="ECO:0007669"/>
    <property type="project" value="UniProtKB-KW"/>
</dbReference>
<dbReference type="InterPro" id="IPR043128">
    <property type="entry name" value="Rev_trsase/Diguanyl_cyclase"/>
</dbReference>
<dbReference type="Gene3D" id="3.30.70.270">
    <property type="match status" value="2"/>
</dbReference>
<dbReference type="InterPro" id="IPR050951">
    <property type="entry name" value="Retrovirus_Pol_polyprotein"/>
</dbReference>
<organism evidence="13">
    <name type="scientific">Lygus hesperus</name>
    <name type="common">Western plant bug</name>
    <dbReference type="NCBI Taxonomy" id="30085"/>
    <lineage>
        <taxon>Eukaryota</taxon>
        <taxon>Metazoa</taxon>
        <taxon>Ecdysozoa</taxon>
        <taxon>Arthropoda</taxon>
        <taxon>Hexapoda</taxon>
        <taxon>Insecta</taxon>
        <taxon>Pterygota</taxon>
        <taxon>Neoptera</taxon>
        <taxon>Paraneoptera</taxon>
        <taxon>Hemiptera</taxon>
        <taxon>Heteroptera</taxon>
        <taxon>Panheteroptera</taxon>
        <taxon>Cimicomorpha</taxon>
        <taxon>Miridae</taxon>
        <taxon>Mirini</taxon>
        <taxon>Lygus</taxon>
    </lineage>
</organism>
<dbReference type="CDD" id="cd01647">
    <property type="entry name" value="RT_LTR"/>
    <property type="match status" value="1"/>
</dbReference>
<evidence type="ECO:0000313" key="12">
    <source>
        <dbReference type="EMBL" id="JAG16920.1"/>
    </source>
</evidence>
<dbReference type="PROSITE" id="PS50878">
    <property type="entry name" value="RT_POL"/>
    <property type="match status" value="1"/>
</dbReference>
<dbReference type="Pfam" id="PF00665">
    <property type="entry name" value="rve"/>
    <property type="match status" value="1"/>
</dbReference>
<dbReference type="CDD" id="cd09274">
    <property type="entry name" value="RNase_HI_RT_Ty3"/>
    <property type="match status" value="1"/>
</dbReference>
<dbReference type="GO" id="GO:0004519">
    <property type="term" value="F:endonuclease activity"/>
    <property type="evidence" value="ECO:0007669"/>
    <property type="project" value="UniProtKB-KW"/>
</dbReference>
<feature type="non-terminal residue" evidence="13">
    <location>
        <position position="1"/>
    </location>
</feature>
<gene>
    <name evidence="12" type="ORF">CM83_60514</name>
    <name evidence="13" type="ORF">CM83_60560</name>
    <name evidence="11" type="ORF">CM83_60564</name>
    <name evidence="10" type="ORF">CM83_60608</name>
</gene>
<reference evidence="13" key="2">
    <citation type="submission" date="2014-07" db="EMBL/GenBank/DDBJ databases">
        <authorList>
            <person name="Hull J."/>
        </authorList>
    </citation>
    <scope>NUCLEOTIDE SEQUENCE</scope>
</reference>
<evidence type="ECO:0000313" key="11">
    <source>
        <dbReference type="EMBL" id="JAF97959.1"/>
    </source>
</evidence>
<dbReference type="FunFam" id="1.10.340.70:FF:000003">
    <property type="entry name" value="Protein CBG25708"/>
    <property type="match status" value="1"/>
</dbReference>
<dbReference type="InterPro" id="IPR041373">
    <property type="entry name" value="RT_RNaseH"/>
</dbReference>
<evidence type="ECO:0000256" key="1">
    <source>
        <dbReference type="ARBA" id="ARBA00012493"/>
    </source>
</evidence>
<evidence type="ECO:0000259" key="9">
    <source>
        <dbReference type="PROSITE" id="PS50994"/>
    </source>
</evidence>
<dbReference type="PROSITE" id="PS50994">
    <property type="entry name" value="INTEGRASE"/>
    <property type="match status" value="1"/>
</dbReference>
<keyword evidence="5" id="KW-0255">Endonuclease</keyword>
<keyword evidence="4" id="KW-0540">Nuclease</keyword>
<dbReference type="InterPro" id="IPR041588">
    <property type="entry name" value="Integrase_H2C2"/>
</dbReference>
<dbReference type="GO" id="GO:0042575">
    <property type="term" value="C:DNA polymerase complex"/>
    <property type="evidence" value="ECO:0007669"/>
    <property type="project" value="UniProtKB-ARBA"/>
</dbReference>
<sequence length="767" mass="88773">KIRVCADFKVSINKFVVLNRHPLPRFEELIEKLQGGEFYSVIDLKDAYLQMEVEEGSRKFLVIATHRGYFRYKRLPFGIAFAPNLFQETMDKILTGLEGTAWYIDDIIVTGRNRADHLRNLEAVMNRLVDMGIRSQASKCVWLQKSVKYLGHVIDKDGIHPSQENVEALKKMPAPTNSTELKSFLGSINYYSKFVPHLQGLCAPLHRLLTKATRWEWTSEDSHIFNKVKDLLAYNTTLYHYHPDRQLYVCSDASNTGIGGYMFQIVEGEEKPLAYTSRTLSKVERQYSTLDKEALAVYYTVTKFHQFLYGRRFVLRTDHKPLAYLFGEHREIPKVAANRVTRWALALGAYDYIMEHTNGKDNAVADVLSRLPLQQIHGQEDEQEEGILRYGIAVHQIKIENLALNKTRLKKEITKDTKLSQIIAYIERGWPDKRNIPTDLHTFFEKKTELSYEAKILLWKGRVVIPHTLRDAIMNHLHQGHPGVVAMKDLAQIHVWWPQMNADIEKFVKRCTSCQESKPKEAMTPLFSWNVPEKPWTRLHIDYLEYAGKYWLLVIDATSKWLEVFQTHRMTAAVTIIHMRELFARYGLPALVVSDNGPQFVSHEFEKFLSDNGIKHVRCTPYHPRSNGLAERAVRTFKQRMEASKGQGDDLHLRVQNVLFSYRIAAQRTTGRSPGEILFGRRMITVLDQLKPDLTNDVDRMLTVQKACHDQHSRWREFDEGEVVWVQNPLTKGFKKGVIVKKVGPVSYVVEMEGVQRRKHADQLRAA</sequence>
<dbReference type="Pfam" id="PF17917">
    <property type="entry name" value="RT_RNaseH"/>
    <property type="match status" value="1"/>
</dbReference>
<evidence type="ECO:0000256" key="4">
    <source>
        <dbReference type="ARBA" id="ARBA00022722"/>
    </source>
</evidence>
<keyword evidence="3" id="KW-0548">Nucleotidyltransferase</keyword>
<dbReference type="EMBL" id="GBHO01045651">
    <property type="protein sequence ID" value="JAF97952.1"/>
    <property type="molecule type" value="Transcribed_RNA"/>
</dbReference>
<dbReference type="Gene3D" id="1.10.340.70">
    <property type="match status" value="1"/>
</dbReference>
<dbReference type="SUPFAM" id="SSF53098">
    <property type="entry name" value="Ribonuclease H-like"/>
    <property type="match status" value="1"/>
</dbReference>
<dbReference type="SUPFAM" id="SSF56672">
    <property type="entry name" value="DNA/RNA polymerases"/>
    <property type="match status" value="1"/>
</dbReference>
<dbReference type="Pfam" id="PF17921">
    <property type="entry name" value="Integrase_H2C2"/>
    <property type="match status" value="1"/>
</dbReference>
<dbReference type="InterPro" id="IPR001584">
    <property type="entry name" value="Integrase_cat-core"/>
</dbReference>
<dbReference type="AlphaFoldDB" id="A0A0A9XIJ3"/>
<dbReference type="Gene3D" id="3.10.10.10">
    <property type="entry name" value="HIV Type 1 Reverse Transcriptase, subunit A, domain 1"/>
    <property type="match status" value="1"/>
</dbReference>
<dbReference type="GO" id="GO:0015074">
    <property type="term" value="P:DNA integration"/>
    <property type="evidence" value="ECO:0007669"/>
    <property type="project" value="InterPro"/>
</dbReference>
<dbReference type="InterPro" id="IPR000477">
    <property type="entry name" value="RT_dom"/>
</dbReference>
<proteinExistence type="predicted"/>
<accession>A0A0A9XIJ3</accession>
<dbReference type="InterPro" id="IPR012337">
    <property type="entry name" value="RNaseH-like_sf"/>
</dbReference>
<keyword evidence="2" id="KW-0808">Transferase</keyword>
<evidence type="ECO:0000256" key="3">
    <source>
        <dbReference type="ARBA" id="ARBA00022695"/>
    </source>
</evidence>
<dbReference type="Pfam" id="PF00078">
    <property type="entry name" value="RVT_1"/>
    <property type="match status" value="1"/>
</dbReference>
<dbReference type="FunFam" id="3.10.20.370:FF:000001">
    <property type="entry name" value="Retrovirus-related Pol polyprotein from transposon 17.6-like protein"/>
    <property type="match status" value="1"/>
</dbReference>
<reference evidence="13" key="1">
    <citation type="journal article" date="2014" name="PLoS ONE">
        <title>Transcriptome-Based Identification of ABC Transporters in the Western Tarnished Plant Bug Lygus hesperus.</title>
        <authorList>
            <person name="Hull J.J."/>
            <person name="Chaney K."/>
            <person name="Geib S.M."/>
            <person name="Fabrick J.A."/>
            <person name="Brent C.S."/>
            <person name="Walsh D."/>
            <person name="Lavine L.C."/>
        </authorList>
    </citation>
    <scope>NUCLEOTIDE SEQUENCE</scope>
</reference>
<evidence type="ECO:0000256" key="6">
    <source>
        <dbReference type="ARBA" id="ARBA00022801"/>
    </source>
</evidence>
<evidence type="ECO:0000313" key="10">
    <source>
        <dbReference type="EMBL" id="JAF97952.1"/>
    </source>
</evidence>
<dbReference type="Gene3D" id="3.30.420.10">
    <property type="entry name" value="Ribonuclease H-like superfamily/Ribonuclease H"/>
    <property type="match status" value="1"/>
</dbReference>
<keyword evidence="7" id="KW-0695">RNA-directed DNA polymerase</keyword>
<evidence type="ECO:0000313" key="13">
    <source>
        <dbReference type="EMBL" id="JAG16925.1"/>
    </source>
</evidence>
<dbReference type="GO" id="GO:0003676">
    <property type="term" value="F:nucleic acid binding"/>
    <property type="evidence" value="ECO:0007669"/>
    <property type="project" value="InterPro"/>
</dbReference>
<dbReference type="EMBL" id="GBHO01045644">
    <property type="protein sequence ID" value="JAF97959.1"/>
    <property type="molecule type" value="Transcribed_RNA"/>
</dbReference>
<evidence type="ECO:0000256" key="5">
    <source>
        <dbReference type="ARBA" id="ARBA00022759"/>
    </source>
</evidence>
<evidence type="ECO:0000259" key="8">
    <source>
        <dbReference type="PROSITE" id="PS50878"/>
    </source>
</evidence>
<feature type="domain" description="Integrase catalytic" evidence="9">
    <location>
        <begin position="531"/>
        <end position="682"/>
    </location>
</feature>
<evidence type="ECO:0000256" key="7">
    <source>
        <dbReference type="ARBA" id="ARBA00022918"/>
    </source>
</evidence>
<keyword evidence="6" id="KW-0378">Hydrolase</keyword>
<name>A0A0A9XIJ3_LYGHE</name>
<dbReference type="PANTHER" id="PTHR37984:SF5">
    <property type="entry name" value="PROTEIN NYNRIN-LIKE"/>
    <property type="match status" value="1"/>
</dbReference>
<dbReference type="InterPro" id="IPR036397">
    <property type="entry name" value="RNaseH_sf"/>
</dbReference>
<protein>
    <recommendedName>
        <fullName evidence="1">RNA-directed DNA polymerase</fullName>
        <ecNumber evidence="1">2.7.7.49</ecNumber>
    </recommendedName>
</protein>
<dbReference type="FunFam" id="3.30.420.10:FF:000063">
    <property type="entry name" value="Retrovirus-related Pol polyprotein from transposon 297-like Protein"/>
    <property type="match status" value="1"/>
</dbReference>
<dbReference type="EMBL" id="GBHO01026684">
    <property type="protein sequence ID" value="JAG16920.1"/>
    <property type="molecule type" value="Transcribed_RNA"/>
</dbReference>
<dbReference type="FunFam" id="3.30.70.270:FF:000023">
    <property type="entry name" value="Pol"/>
    <property type="match status" value="1"/>
</dbReference>
<dbReference type="InterPro" id="IPR043502">
    <property type="entry name" value="DNA/RNA_pol_sf"/>
</dbReference>
<dbReference type="EC" id="2.7.7.49" evidence="1"/>
<evidence type="ECO:0000256" key="2">
    <source>
        <dbReference type="ARBA" id="ARBA00022679"/>
    </source>
</evidence>
<dbReference type="EMBL" id="GBHO01026679">
    <property type="protein sequence ID" value="JAG16925.1"/>
    <property type="molecule type" value="Transcribed_RNA"/>
</dbReference>
<feature type="domain" description="Reverse transcriptase" evidence="8">
    <location>
        <begin position="1"/>
        <end position="154"/>
    </location>
</feature>
<dbReference type="PANTHER" id="PTHR37984">
    <property type="entry name" value="PROTEIN CBG26694"/>
    <property type="match status" value="1"/>
</dbReference>